<feature type="transmembrane region" description="Helical" evidence="7">
    <location>
        <begin position="82"/>
        <end position="100"/>
    </location>
</feature>
<keyword evidence="10" id="KW-1185">Reference proteome</keyword>
<dbReference type="PANTHER" id="PTHR43744">
    <property type="entry name" value="ABC TRANSPORTER PERMEASE PROTEIN MG189-RELATED-RELATED"/>
    <property type="match status" value="1"/>
</dbReference>
<evidence type="ECO:0000256" key="5">
    <source>
        <dbReference type="ARBA" id="ARBA00022989"/>
    </source>
</evidence>
<dbReference type="CDD" id="cd06261">
    <property type="entry name" value="TM_PBP2"/>
    <property type="match status" value="1"/>
</dbReference>
<dbReference type="GO" id="GO:0005886">
    <property type="term" value="C:plasma membrane"/>
    <property type="evidence" value="ECO:0007669"/>
    <property type="project" value="UniProtKB-SubCell"/>
</dbReference>
<gene>
    <name evidence="9" type="ORF">DQG23_05855</name>
</gene>
<dbReference type="PROSITE" id="PS50928">
    <property type="entry name" value="ABC_TM1"/>
    <property type="match status" value="1"/>
</dbReference>
<dbReference type="PANTHER" id="PTHR43744:SF9">
    <property type="entry name" value="POLYGALACTURONAN_RHAMNOGALACTURONAN TRANSPORT SYSTEM PERMEASE PROTEIN YTCP"/>
    <property type="match status" value="1"/>
</dbReference>
<dbReference type="OrthoDB" id="9810086at2"/>
<reference evidence="9 10" key="1">
    <citation type="journal article" date="2009" name="Int. J. Syst. Evol. Microbiol.">
        <title>Paenibacillus contaminans sp. nov., isolated from a contaminated laboratory plate.</title>
        <authorList>
            <person name="Chou J.H."/>
            <person name="Lee J.H."/>
            <person name="Lin M.C."/>
            <person name="Chang P.S."/>
            <person name="Arun A.B."/>
            <person name="Young C.C."/>
            <person name="Chen W.M."/>
        </authorList>
    </citation>
    <scope>NUCLEOTIDE SEQUENCE [LARGE SCALE GENOMIC DNA]</scope>
    <source>
        <strain evidence="9 10">CKOBP-6</strain>
    </source>
</reference>
<keyword evidence="2 7" id="KW-0813">Transport</keyword>
<comment type="subcellular location">
    <subcellularLocation>
        <location evidence="1 7">Cell membrane</location>
        <topology evidence="1 7">Multi-pass membrane protein</topology>
    </subcellularLocation>
</comment>
<comment type="similarity">
    <text evidence="7">Belongs to the binding-protein-dependent transport system permease family.</text>
</comment>
<dbReference type="InterPro" id="IPR000515">
    <property type="entry name" value="MetI-like"/>
</dbReference>
<evidence type="ECO:0000313" key="9">
    <source>
        <dbReference type="EMBL" id="RAV22462.1"/>
    </source>
</evidence>
<name>A0A329MSC9_9BACL</name>
<keyword evidence="5 7" id="KW-1133">Transmembrane helix</keyword>
<evidence type="ECO:0000256" key="4">
    <source>
        <dbReference type="ARBA" id="ARBA00022692"/>
    </source>
</evidence>
<dbReference type="Gene3D" id="1.10.3720.10">
    <property type="entry name" value="MetI-like"/>
    <property type="match status" value="1"/>
</dbReference>
<feature type="transmembrane region" description="Helical" evidence="7">
    <location>
        <begin position="185"/>
        <end position="207"/>
    </location>
</feature>
<feature type="transmembrane region" description="Helical" evidence="7">
    <location>
        <begin position="112"/>
        <end position="131"/>
    </location>
</feature>
<evidence type="ECO:0000256" key="3">
    <source>
        <dbReference type="ARBA" id="ARBA00022475"/>
    </source>
</evidence>
<feature type="transmembrane region" description="Helical" evidence="7">
    <location>
        <begin position="260"/>
        <end position="279"/>
    </location>
</feature>
<evidence type="ECO:0000259" key="8">
    <source>
        <dbReference type="PROSITE" id="PS50928"/>
    </source>
</evidence>
<evidence type="ECO:0000313" key="10">
    <source>
        <dbReference type="Proteomes" id="UP000250369"/>
    </source>
</evidence>
<dbReference type="InterPro" id="IPR035906">
    <property type="entry name" value="MetI-like_sf"/>
</dbReference>
<dbReference type="EMBL" id="QMFB01000002">
    <property type="protein sequence ID" value="RAV22462.1"/>
    <property type="molecule type" value="Genomic_DNA"/>
</dbReference>
<accession>A0A329MSC9</accession>
<evidence type="ECO:0000256" key="2">
    <source>
        <dbReference type="ARBA" id="ARBA00022448"/>
    </source>
</evidence>
<proteinExistence type="inferred from homology"/>
<dbReference type="AlphaFoldDB" id="A0A329MSC9"/>
<feature type="domain" description="ABC transmembrane type-1" evidence="8">
    <location>
        <begin position="75"/>
        <end position="276"/>
    </location>
</feature>
<dbReference type="RefSeq" id="WP_113029868.1">
    <property type="nucleotide sequence ID" value="NZ_QMFB01000002.1"/>
</dbReference>
<keyword evidence="3" id="KW-1003">Cell membrane</keyword>
<comment type="caution">
    <text evidence="9">The sequence shown here is derived from an EMBL/GenBank/DDBJ whole genome shotgun (WGS) entry which is preliminary data.</text>
</comment>
<keyword evidence="6 7" id="KW-0472">Membrane</keyword>
<dbReference type="Pfam" id="PF00528">
    <property type="entry name" value="BPD_transp_1"/>
    <property type="match status" value="1"/>
</dbReference>
<dbReference type="GO" id="GO:0055085">
    <property type="term" value="P:transmembrane transport"/>
    <property type="evidence" value="ECO:0007669"/>
    <property type="project" value="InterPro"/>
</dbReference>
<feature type="transmembrane region" description="Helical" evidence="7">
    <location>
        <begin position="143"/>
        <end position="164"/>
    </location>
</feature>
<keyword evidence="4 7" id="KW-0812">Transmembrane</keyword>
<evidence type="ECO:0000256" key="7">
    <source>
        <dbReference type="RuleBase" id="RU363032"/>
    </source>
</evidence>
<evidence type="ECO:0000256" key="6">
    <source>
        <dbReference type="ARBA" id="ARBA00023136"/>
    </source>
</evidence>
<protein>
    <submittedName>
        <fullName evidence="9">Carbohydrate ABC transporter permease</fullName>
    </submittedName>
</protein>
<dbReference type="Proteomes" id="UP000250369">
    <property type="component" value="Unassembled WGS sequence"/>
</dbReference>
<dbReference type="SUPFAM" id="SSF161098">
    <property type="entry name" value="MetI-like"/>
    <property type="match status" value="1"/>
</dbReference>
<evidence type="ECO:0000256" key="1">
    <source>
        <dbReference type="ARBA" id="ARBA00004651"/>
    </source>
</evidence>
<organism evidence="9 10">
    <name type="scientific">Paenibacillus contaminans</name>
    <dbReference type="NCBI Taxonomy" id="450362"/>
    <lineage>
        <taxon>Bacteria</taxon>
        <taxon>Bacillati</taxon>
        <taxon>Bacillota</taxon>
        <taxon>Bacilli</taxon>
        <taxon>Bacillales</taxon>
        <taxon>Paenibacillaceae</taxon>
        <taxon>Paenibacillus</taxon>
    </lineage>
</organism>
<feature type="transmembrane region" description="Helical" evidence="7">
    <location>
        <begin position="12"/>
        <end position="32"/>
    </location>
</feature>
<sequence>MIQSMSIGRKTFLVANYIFLSFLAFLCLFPLIHVLAVSFSSSAATAAGKVTLWPVEWTTSAYRFVFGKAAFLESFGISVKRVLLGTALNMVMVVITAYPLSKEASVFKWRTYYAWYFLITILFSGGLIPTYMTVKTTGLIDTIWALILPGIVPVTSVILMLNFFRGLPKELEESAQMDGATPFRTLWSIYIPLSAPSIATLTLFSMVGHWNSWFDGIIYMNLPDNYPLQSYLKTVIIDKSFSAASPEEAELMKTLSNRTINAAQIFLGALPILLVYPFLQKFFIKGIVVGSVKE</sequence>